<reference evidence="1" key="2">
    <citation type="submission" date="2025-09" db="UniProtKB">
        <authorList>
            <consortium name="EnsemblPlants"/>
        </authorList>
    </citation>
    <scope>IDENTIFICATION</scope>
</reference>
<organism evidence="1 2">
    <name type="scientific">Avena sativa</name>
    <name type="common">Oat</name>
    <dbReference type="NCBI Taxonomy" id="4498"/>
    <lineage>
        <taxon>Eukaryota</taxon>
        <taxon>Viridiplantae</taxon>
        <taxon>Streptophyta</taxon>
        <taxon>Embryophyta</taxon>
        <taxon>Tracheophyta</taxon>
        <taxon>Spermatophyta</taxon>
        <taxon>Magnoliopsida</taxon>
        <taxon>Liliopsida</taxon>
        <taxon>Poales</taxon>
        <taxon>Poaceae</taxon>
        <taxon>BOP clade</taxon>
        <taxon>Pooideae</taxon>
        <taxon>Poodae</taxon>
        <taxon>Poeae</taxon>
        <taxon>Poeae Chloroplast Group 1 (Aveneae type)</taxon>
        <taxon>Aveninae</taxon>
        <taxon>Avena</taxon>
    </lineage>
</organism>
<protein>
    <submittedName>
        <fullName evidence="1">Uncharacterized protein</fullName>
    </submittedName>
</protein>
<evidence type="ECO:0000313" key="1">
    <source>
        <dbReference type="EnsemblPlants" id="AVESA.00010b.r2.7AG1198050.1.CDS"/>
    </source>
</evidence>
<dbReference type="EnsemblPlants" id="AVESA.00010b.r2.7AG1198050.1">
    <property type="protein sequence ID" value="AVESA.00010b.r2.7AG1198050.1.CDS"/>
    <property type="gene ID" value="AVESA.00010b.r2.7AG1198050"/>
</dbReference>
<reference evidence="1" key="1">
    <citation type="submission" date="2021-05" db="EMBL/GenBank/DDBJ databases">
        <authorList>
            <person name="Scholz U."/>
            <person name="Mascher M."/>
            <person name="Fiebig A."/>
        </authorList>
    </citation>
    <scope>NUCLEOTIDE SEQUENCE [LARGE SCALE GENOMIC DNA]</scope>
</reference>
<dbReference type="Proteomes" id="UP001732700">
    <property type="component" value="Chromosome 7A"/>
</dbReference>
<keyword evidence="2" id="KW-1185">Reference proteome</keyword>
<sequence length="202" mass="21389">MSPNPIPSLLLVLLTVATSSSAGVVGNKLKHIHLYMHETFSGANATEGVLLPSPFGANATFGSVGVFDDELRTGRSRDSPLVARYQGIIVATGLAEGPASQGHLTVASILFVAGEYAGSALSLEGPFVGFKGTLERSIVGGNGKFRMARGYYLLKLLNLTSPLTAVSEGERGSYHFTLGNNNHEGMIYSVQSSLFEDQEVPW</sequence>
<name>A0ACD5ZNN7_AVESA</name>
<proteinExistence type="predicted"/>
<accession>A0ACD5ZNN7</accession>
<evidence type="ECO:0000313" key="2">
    <source>
        <dbReference type="Proteomes" id="UP001732700"/>
    </source>
</evidence>